<accession>A0A0H3J314</accession>
<reference evidence="2 5" key="1">
    <citation type="journal article" date="2015" name="Genome Announc.">
        <title>Complete Genome Sequence of the Nitrogen-Fixing and Solvent-Producing Clostridium pasteurianum DSM 525.</title>
        <authorList>
            <person name="Poehlein A."/>
            <person name="Grosse-Honebrink A."/>
            <person name="Zhang Y."/>
            <person name="Minton N.P."/>
            <person name="Daniel R."/>
        </authorList>
    </citation>
    <scope>NUCLEOTIDE SEQUENCE [LARGE SCALE GENOMIC DNA]</scope>
    <source>
        <strain evidence="2">DSM 525</strain>
        <strain evidence="5">DSM 525 / ATCC 6013</strain>
    </source>
</reference>
<keyword evidence="1" id="KW-0472">Membrane</keyword>
<dbReference type="Proteomes" id="UP000028042">
    <property type="component" value="Unassembled WGS sequence"/>
</dbReference>
<evidence type="ECO:0000313" key="5">
    <source>
        <dbReference type="Proteomes" id="UP000030905"/>
    </source>
</evidence>
<evidence type="ECO:0000313" key="3">
    <source>
        <dbReference type="EMBL" id="KRU11686.1"/>
    </source>
</evidence>
<reference evidence="3" key="2">
    <citation type="submission" date="2015-10" db="EMBL/GenBank/DDBJ databases">
        <title>Improved Draft Genome Sequence of Clostridium pasteurianum Strain ATCC 6013 (DSM 525) Using a Hybrid Next-Generation Sequencing Approach.</title>
        <authorList>
            <person name="Pyne M.E."/>
            <person name="Utturkar S.M."/>
            <person name="Brown S.D."/>
            <person name="Moo-Young M."/>
            <person name="Chung D.A."/>
            <person name="Chou P.C."/>
        </authorList>
    </citation>
    <scope>NUCLEOTIDE SEQUENCE</scope>
    <source>
        <strain evidence="3">ATCC 6013</strain>
    </source>
</reference>
<name>A0A0H3J314_CLOPA</name>
<gene>
    <name evidence="2" type="ORF">CLPA_c22460</name>
    <name evidence="3" type="ORF">CP6013_00933</name>
</gene>
<evidence type="ECO:0000313" key="2">
    <source>
        <dbReference type="EMBL" id="AJA52304.1"/>
    </source>
</evidence>
<evidence type="ECO:0000313" key="4">
    <source>
        <dbReference type="Proteomes" id="UP000028042"/>
    </source>
</evidence>
<keyword evidence="1" id="KW-0812">Transmembrane</keyword>
<organism evidence="2 5">
    <name type="scientific">Clostridium pasteurianum DSM 525 = ATCC 6013</name>
    <dbReference type="NCBI Taxonomy" id="1262449"/>
    <lineage>
        <taxon>Bacteria</taxon>
        <taxon>Bacillati</taxon>
        <taxon>Bacillota</taxon>
        <taxon>Clostridia</taxon>
        <taxon>Eubacteriales</taxon>
        <taxon>Clostridiaceae</taxon>
        <taxon>Clostridium</taxon>
    </lineage>
</organism>
<dbReference type="KEGG" id="cpat:CLPA_c22460"/>
<proteinExistence type="predicted"/>
<keyword evidence="5" id="KW-1185">Reference proteome</keyword>
<dbReference type="EMBL" id="JPGY02000001">
    <property type="protein sequence ID" value="KRU11686.1"/>
    <property type="molecule type" value="Genomic_DNA"/>
</dbReference>
<dbReference type="GeneID" id="93076225"/>
<dbReference type="RefSeq" id="WP_155760373.1">
    <property type="nucleotide sequence ID" value="NZ_ANZB01000002.1"/>
</dbReference>
<protein>
    <submittedName>
        <fullName evidence="2">Uncharacterized protein</fullName>
    </submittedName>
</protein>
<dbReference type="EMBL" id="CP009268">
    <property type="protein sequence ID" value="AJA52304.1"/>
    <property type="molecule type" value="Genomic_DNA"/>
</dbReference>
<dbReference type="PATRIC" id="fig|1262449.7.peg.2260"/>
<evidence type="ECO:0000256" key="1">
    <source>
        <dbReference type="SAM" id="Phobius"/>
    </source>
</evidence>
<keyword evidence="1" id="KW-1133">Transmembrane helix</keyword>
<feature type="transmembrane region" description="Helical" evidence="1">
    <location>
        <begin position="20"/>
        <end position="39"/>
    </location>
</feature>
<dbReference type="Proteomes" id="UP000030905">
    <property type="component" value="Chromosome"/>
</dbReference>
<sequence length="45" mass="5142">MFSKFLDLVNRSGHINLFNGIILFIGFSIAFTLIGIYAYKSDKKK</sequence>
<dbReference type="KEGG" id="cpae:CPAST_c22460"/>
<reference evidence="3 4" key="3">
    <citation type="journal article" name="Genome Announc.">
        <title>Improved Draft Genome Sequence of Clostridium pasteurianum Strain ATCC 6013 (DSM 525) Using a Hybrid Next-Generation Sequencing Approach.</title>
        <authorList>
            <person name="Pyne M.E."/>
            <person name="Utturkar S."/>
            <person name="Brown S.D."/>
            <person name="Moo-Young M."/>
            <person name="Chung D.A."/>
            <person name="Chou C.P."/>
        </authorList>
    </citation>
    <scope>NUCLEOTIDE SEQUENCE [LARGE SCALE GENOMIC DNA]</scope>
    <source>
        <strain evidence="3 4">ATCC 6013</strain>
    </source>
</reference>
<dbReference type="AlphaFoldDB" id="A0A0H3J314"/>